<accession>A0A5C2SMF4</accession>
<name>A0A5C2SMF4_9APHY</name>
<dbReference type="AlphaFoldDB" id="A0A5C2SMF4"/>
<dbReference type="InterPro" id="IPR011993">
    <property type="entry name" value="PH-like_dom_sf"/>
</dbReference>
<dbReference type="EMBL" id="ML122258">
    <property type="protein sequence ID" value="RPD62656.1"/>
    <property type="molecule type" value="Genomic_DNA"/>
</dbReference>
<dbReference type="PROSITE" id="PS50003">
    <property type="entry name" value="PH_DOMAIN"/>
    <property type="match status" value="1"/>
</dbReference>
<dbReference type="OrthoDB" id="43122at2759"/>
<feature type="region of interest" description="Disordered" evidence="1">
    <location>
        <begin position="235"/>
        <end position="278"/>
    </location>
</feature>
<evidence type="ECO:0000313" key="3">
    <source>
        <dbReference type="EMBL" id="RPD62656.1"/>
    </source>
</evidence>
<evidence type="ECO:0000259" key="2">
    <source>
        <dbReference type="PROSITE" id="PS50003"/>
    </source>
</evidence>
<dbReference type="SMART" id="SM00233">
    <property type="entry name" value="PH"/>
    <property type="match status" value="1"/>
</dbReference>
<evidence type="ECO:0000313" key="4">
    <source>
        <dbReference type="Proteomes" id="UP000313359"/>
    </source>
</evidence>
<dbReference type="SUPFAM" id="SSF54236">
    <property type="entry name" value="Ubiquitin-like"/>
    <property type="match status" value="1"/>
</dbReference>
<proteinExistence type="predicted"/>
<dbReference type="PANTHER" id="PTHR38700">
    <property type="entry name" value="YALI0E22418P"/>
    <property type="match status" value="1"/>
</dbReference>
<dbReference type="STRING" id="1328759.A0A5C2SMF4"/>
<organism evidence="3 4">
    <name type="scientific">Lentinus tigrinus ALCF2SS1-6</name>
    <dbReference type="NCBI Taxonomy" id="1328759"/>
    <lineage>
        <taxon>Eukaryota</taxon>
        <taxon>Fungi</taxon>
        <taxon>Dikarya</taxon>
        <taxon>Basidiomycota</taxon>
        <taxon>Agaricomycotina</taxon>
        <taxon>Agaricomycetes</taxon>
        <taxon>Polyporales</taxon>
        <taxon>Polyporaceae</taxon>
        <taxon>Lentinus</taxon>
    </lineage>
</organism>
<dbReference type="CDD" id="cd00821">
    <property type="entry name" value="PH"/>
    <property type="match status" value="1"/>
</dbReference>
<gene>
    <name evidence="3" type="ORF">L227DRAFT_498286</name>
</gene>
<sequence>MWQQRVFIGNMQRFCLVEIGSATSAGDVLNMVDGQGALDQTPGSGGWMLWEVSQDFGMERPIRNFEMLNDVCGAWNSDKTINLLVIKKTLLAPLLSSKAIPSSSPTCRGYVQWEYKRGKWQKRWMELREHSLWLSKRDTGKDATFLCSLNNFDAFYVTRVHKAPKPYVFSVKSTDSLTYFEDTSDYVHVFSCGESEGKNWLEKILLARSYVLYQERHVVSASAAAAATGGSSSASAALQRSGTRKRPAQPLVNVGAPKSELTAPTTFEPAAGSLLARR</sequence>
<dbReference type="Proteomes" id="UP000313359">
    <property type="component" value="Unassembled WGS sequence"/>
</dbReference>
<keyword evidence="4" id="KW-1185">Reference proteome</keyword>
<dbReference type="InterPro" id="IPR029071">
    <property type="entry name" value="Ubiquitin-like_domsf"/>
</dbReference>
<dbReference type="PANTHER" id="PTHR38700:SF1">
    <property type="entry name" value="PH DOMAIN-CONTAINING PROTEIN"/>
    <property type="match status" value="1"/>
</dbReference>
<dbReference type="SUPFAM" id="SSF50729">
    <property type="entry name" value="PH domain-like"/>
    <property type="match status" value="1"/>
</dbReference>
<dbReference type="InterPro" id="IPR001849">
    <property type="entry name" value="PH_domain"/>
</dbReference>
<protein>
    <recommendedName>
        <fullName evidence="2">PH domain-containing protein</fullName>
    </recommendedName>
</protein>
<feature type="domain" description="PH" evidence="2">
    <location>
        <begin position="104"/>
        <end position="209"/>
    </location>
</feature>
<reference evidence="3" key="1">
    <citation type="journal article" date="2018" name="Genome Biol. Evol.">
        <title>Genomics and development of Lentinus tigrinus, a white-rot wood-decaying mushroom with dimorphic fruiting bodies.</title>
        <authorList>
            <person name="Wu B."/>
            <person name="Xu Z."/>
            <person name="Knudson A."/>
            <person name="Carlson A."/>
            <person name="Chen N."/>
            <person name="Kovaka S."/>
            <person name="LaButti K."/>
            <person name="Lipzen A."/>
            <person name="Pennachio C."/>
            <person name="Riley R."/>
            <person name="Schakwitz W."/>
            <person name="Umezawa K."/>
            <person name="Ohm R.A."/>
            <person name="Grigoriev I.V."/>
            <person name="Nagy L.G."/>
            <person name="Gibbons J."/>
            <person name="Hibbett D."/>
        </authorList>
    </citation>
    <scope>NUCLEOTIDE SEQUENCE [LARGE SCALE GENOMIC DNA]</scope>
    <source>
        <strain evidence="3">ALCF2SS1-6</strain>
    </source>
</reference>
<dbReference type="Gene3D" id="2.30.29.30">
    <property type="entry name" value="Pleckstrin-homology domain (PH domain)/Phosphotyrosine-binding domain (PTB)"/>
    <property type="match status" value="1"/>
</dbReference>
<evidence type="ECO:0000256" key="1">
    <source>
        <dbReference type="SAM" id="MobiDB-lite"/>
    </source>
</evidence>
<dbReference type="Gene3D" id="3.10.20.90">
    <property type="entry name" value="Phosphatidylinositol 3-kinase Catalytic Subunit, Chain A, domain 1"/>
    <property type="match status" value="1"/>
</dbReference>